<comment type="caution">
    <text evidence="1">The sequence shown here is derived from an EMBL/GenBank/DDBJ whole genome shotgun (WGS) entry which is preliminary data.</text>
</comment>
<organism evidence="1 2">
    <name type="scientific">Rhodonia placenta</name>
    <dbReference type="NCBI Taxonomy" id="104341"/>
    <lineage>
        <taxon>Eukaryota</taxon>
        <taxon>Fungi</taxon>
        <taxon>Dikarya</taxon>
        <taxon>Basidiomycota</taxon>
        <taxon>Agaricomycotina</taxon>
        <taxon>Agaricomycetes</taxon>
        <taxon>Polyporales</taxon>
        <taxon>Adustoporiaceae</taxon>
        <taxon>Rhodonia</taxon>
    </lineage>
</organism>
<sequence length="186" mass="20393">MGQCPTPNNPARSRLQMSPDDDLGSILNDLGSDIDAASLINFLRDVCKRVGIDELPLPVAVNKQHIYELLLSVTESTEVINWMKGLKGTDAVVATEAGATGRRFGCLLDIIASLCTQMETLPPLGCSVPINVTDEDLIDVWGYSMVYKGLYNSANVAVKILRTSDRSRIQKRNEHIEVCMYISGHV</sequence>
<evidence type="ECO:0000313" key="1">
    <source>
        <dbReference type="EMBL" id="KAF9803581.1"/>
    </source>
</evidence>
<dbReference type="AlphaFoldDB" id="A0A8H7NUE1"/>
<dbReference type="Proteomes" id="UP000639403">
    <property type="component" value="Unassembled WGS sequence"/>
</dbReference>
<reference evidence="1" key="1">
    <citation type="submission" date="2020-11" db="EMBL/GenBank/DDBJ databases">
        <authorList>
            <person name="Koelle M."/>
            <person name="Horta M.A.C."/>
            <person name="Nowrousian M."/>
            <person name="Ohm R.A."/>
            <person name="Benz P."/>
            <person name="Pilgard A."/>
        </authorList>
    </citation>
    <scope>NUCLEOTIDE SEQUENCE</scope>
    <source>
        <strain evidence="1">FPRL280</strain>
    </source>
</reference>
<protein>
    <recommendedName>
        <fullName evidence="3">Protein kinase domain-containing protein</fullName>
    </recommendedName>
</protein>
<gene>
    <name evidence="1" type="ORF">IEO21_09640</name>
</gene>
<reference evidence="1" key="2">
    <citation type="journal article" name="Front. Microbiol.">
        <title>Degradative Capacity of Two Strains of Rhodonia placenta: From Phenotype to Genotype.</title>
        <authorList>
            <person name="Kolle M."/>
            <person name="Horta M.A.C."/>
            <person name="Nowrousian M."/>
            <person name="Ohm R.A."/>
            <person name="Benz J.P."/>
            <person name="Pilgard A."/>
        </authorList>
    </citation>
    <scope>NUCLEOTIDE SEQUENCE</scope>
    <source>
        <strain evidence="1">FPRL280</strain>
    </source>
</reference>
<proteinExistence type="predicted"/>
<evidence type="ECO:0008006" key="3">
    <source>
        <dbReference type="Google" id="ProtNLM"/>
    </source>
</evidence>
<evidence type="ECO:0000313" key="2">
    <source>
        <dbReference type="Proteomes" id="UP000639403"/>
    </source>
</evidence>
<dbReference type="EMBL" id="JADOXO010000498">
    <property type="protein sequence ID" value="KAF9803581.1"/>
    <property type="molecule type" value="Genomic_DNA"/>
</dbReference>
<accession>A0A8H7NUE1</accession>
<name>A0A8H7NUE1_9APHY</name>